<dbReference type="PANTHER" id="PTHR31001">
    <property type="entry name" value="UNCHARACTERIZED TRANSCRIPTIONAL REGULATORY PROTEIN"/>
    <property type="match status" value="1"/>
</dbReference>
<dbReference type="GO" id="GO:0008270">
    <property type="term" value="F:zinc ion binding"/>
    <property type="evidence" value="ECO:0007669"/>
    <property type="project" value="InterPro"/>
</dbReference>
<sequence length="475" mass="53637">MESNVSSLLEIAPLSEIQTLICHFAEFNHLYYPVVDLPEMMAFLRNLRHHDSIPVGSAALIAAMCYQAASSLSCSSEQDPRSGPWSIQSSAWKALSHQLLFASRYPLRPNLNTVRAAILLAVSSIAEWAPDPDPTPIAVLVRAGQALGLHRDPEWFQCSAREADFRRRIWWSIHGIDLTYSMAHGVPPLIHSRGYDVKTQTGHDHDHDGDCKSLSGSEFEALEARKPGNTIDLHLMWSRIVETIYSTQKPTKEIFEKLEAEMTECCAAILDKSDSRRPLREPSPRDEFIAACERMCCHRSVLILHQPYLRSRLWPQTSRAKTLEACKGYIREYTATLTKPTLSAYRWILRHYSVFHMCAIILQDLFQTPHSNESAELLELIERTFAQFSTYPDTDPKWKKLEALRVKAWVANGWVPAAENKKPDNVDAGGGGLDLALGLDLGLDSNASLLEPEWEWDWDPLLASFVWDDSSKQAA</sequence>
<proteinExistence type="predicted"/>
<reference evidence="4 5" key="1">
    <citation type="submission" date="2013-03" db="EMBL/GenBank/DDBJ databases">
        <title>The Genome Sequence of Capronia epimyces CBS 606.96.</title>
        <authorList>
            <consortium name="The Broad Institute Genomics Platform"/>
            <person name="Cuomo C."/>
            <person name="de Hoog S."/>
            <person name="Gorbushina A."/>
            <person name="Walker B."/>
            <person name="Young S.K."/>
            <person name="Zeng Q."/>
            <person name="Gargeya S."/>
            <person name="Fitzgerald M."/>
            <person name="Haas B."/>
            <person name="Abouelleil A."/>
            <person name="Allen A.W."/>
            <person name="Alvarado L."/>
            <person name="Arachchi H.M."/>
            <person name="Berlin A.M."/>
            <person name="Chapman S.B."/>
            <person name="Gainer-Dewar J."/>
            <person name="Goldberg J."/>
            <person name="Griggs A."/>
            <person name="Gujja S."/>
            <person name="Hansen M."/>
            <person name="Howarth C."/>
            <person name="Imamovic A."/>
            <person name="Ireland A."/>
            <person name="Larimer J."/>
            <person name="McCowan C."/>
            <person name="Murphy C."/>
            <person name="Pearson M."/>
            <person name="Poon T.W."/>
            <person name="Priest M."/>
            <person name="Roberts A."/>
            <person name="Saif S."/>
            <person name="Shea T."/>
            <person name="Sisk P."/>
            <person name="Sykes S."/>
            <person name="Wortman J."/>
            <person name="Nusbaum C."/>
            <person name="Birren B."/>
        </authorList>
    </citation>
    <scope>NUCLEOTIDE SEQUENCE [LARGE SCALE GENOMIC DNA]</scope>
    <source>
        <strain evidence="4 5">CBS 606.96</strain>
    </source>
</reference>
<comment type="caution">
    <text evidence="4">The sequence shown here is derived from an EMBL/GenBank/DDBJ whole genome shotgun (WGS) entry which is preliminary data.</text>
</comment>
<evidence type="ECO:0000313" key="4">
    <source>
        <dbReference type="EMBL" id="EXJ89069.1"/>
    </source>
</evidence>
<dbReference type="eggNOG" id="ENOG502T829">
    <property type="taxonomic scope" value="Eukaryota"/>
</dbReference>
<dbReference type="CDD" id="cd12148">
    <property type="entry name" value="fungal_TF_MHR"/>
    <property type="match status" value="1"/>
</dbReference>
<gene>
    <name evidence="4" type="ORF">A1O3_02133</name>
</gene>
<dbReference type="Proteomes" id="UP000019478">
    <property type="component" value="Unassembled WGS sequence"/>
</dbReference>
<dbReference type="OrthoDB" id="762982at2759"/>
<accession>W9Z3J1</accession>
<keyword evidence="2" id="KW-0539">Nucleus</keyword>
<dbReference type="GeneID" id="19166266"/>
<dbReference type="GO" id="GO:0003677">
    <property type="term" value="F:DNA binding"/>
    <property type="evidence" value="ECO:0007669"/>
    <property type="project" value="InterPro"/>
</dbReference>
<dbReference type="AlphaFoldDB" id="W9Z3J1"/>
<keyword evidence="5" id="KW-1185">Reference proteome</keyword>
<dbReference type="InterPro" id="IPR050613">
    <property type="entry name" value="Sec_Metabolite_Reg"/>
</dbReference>
<dbReference type="GO" id="GO:0006351">
    <property type="term" value="P:DNA-templated transcription"/>
    <property type="evidence" value="ECO:0007669"/>
    <property type="project" value="InterPro"/>
</dbReference>
<protein>
    <recommendedName>
        <fullName evidence="3">Xylanolytic transcriptional activator regulatory domain-containing protein</fullName>
    </recommendedName>
</protein>
<evidence type="ECO:0000256" key="1">
    <source>
        <dbReference type="ARBA" id="ARBA00004123"/>
    </source>
</evidence>
<evidence type="ECO:0000256" key="2">
    <source>
        <dbReference type="ARBA" id="ARBA00023242"/>
    </source>
</evidence>
<name>W9Z3J1_9EURO</name>
<evidence type="ECO:0000259" key="3">
    <source>
        <dbReference type="Pfam" id="PF04082"/>
    </source>
</evidence>
<dbReference type="PANTHER" id="PTHR31001:SF40">
    <property type="entry name" value="ZN(II)2CYS6 TRANSCRIPTION FACTOR (EUROFUNG)"/>
    <property type="match status" value="1"/>
</dbReference>
<organism evidence="4 5">
    <name type="scientific">Capronia epimyces CBS 606.96</name>
    <dbReference type="NCBI Taxonomy" id="1182542"/>
    <lineage>
        <taxon>Eukaryota</taxon>
        <taxon>Fungi</taxon>
        <taxon>Dikarya</taxon>
        <taxon>Ascomycota</taxon>
        <taxon>Pezizomycotina</taxon>
        <taxon>Eurotiomycetes</taxon>
        <taxon>Chaetothyriomycetidae</taxon>
        <taxon>Chaetothyriales</taxon>
        <taxon>Herpotrichiellaceae</taxon>
        <taxon>Capronia</taxon>
    </lineage>
</organism>
<dbReference type="Pfam" id="PF04082">
    <property type="entry name" value="Fungal_trans"/>
    <property type="match status" value="1"/>
</dbReference>
<evidence type="ECO:0000313" key="5">
    <source>
        <dbReference type="Proteomes" id="UP000019478"/>
    </source>
</evidence>
<feature type="domain" description="Xylanolytic transcriptional activator regulatory" evidence="3">
    <location>
        <begin position="24"/>
        <end position="253"/>
    </location>
</feature>
<dbReference type="RefSeq" id="XP_007730466.1">
    <property type="nucleotide sequence ID" value="XM_007732276.1"/>
</dbReference>
<dbReference type="STRING" id="1182542.W9Z3J1"/>
<dbReference type="HOGENOM" id="CLU_035245_0_0_1"/>
<dbReference type="InterPro" id="IPR007219">
    <property type="entry name" value="XnlR_reg_dom"/>
</dbReference>
<comment type="subcellular location">
    <subcellularLocation>
        <location evidence="1">Nucleus</location>
    </subcellularLocation>
</comment>
<dbReference type="EMBL" id="AMGY01000002">
    <property type="protein sequence ID" value="EXJ89069.1"/>
    <property type="molecule type" value="Genomic_DNA"/>
</dbReference>
<dbReference type="GO" id="GO:0005634">
    <property type="term" value="C:nucleus"/>
    <property type="evidence" value="ECO:0007669"/>
    <property type="project" value="UniProtKB-SubCell"/>
</dbReference>